<dbReference type="SUPFAM" id="SSF53474">
    <property type="entry name" value="alpha/beta-Hydrolases"/>
    <property type="match status" value="1"/>
</dbReference>
<gene>
    <name evidence="1" type="ORF">F0919_00080</name>
</gene>
<sequence length="242" mass="27520">MKTCFSIILILSGFLCFSQTPEDTIQQNQKTIYLFSGIGADSSPFSNLDLPGYNKVYISWIPPLPDETLAHYAGRLKEQITVKNPYIIGLSFGGMVAVEVSKQIEVEKMVLISSARTKDDLSRFQAFFMRLGLYKIIPGSFLRHTNFLTYTYFGTHTPTDKKALTHLLNGTDIKLFRWALKSIAFWDNVEMPERTIEIHGTADKIIACRLSHPDYKIKGGGHLMVYNKADTISKIIMNYFRD</sequence>
<dbReference type="GO" id="GO:0016787">
    <property type="term" value="F:hydrolase activity"/>
    <property type="evidence" value="ECO:0007669"/>
    <property type="project" value="UniProtKB-KW"/>
</dbReference>
<name>A0A5M6CST9_9BACT</name>
<accession>A0A5M6CST9</accession>
<dbReference type="EMBL" id="VWSH01000001">
    <property type="protein sequence ID" value="KAA5536105.1"/>
    <property type="molecule type" value="Genomic_DNA"/>
</dbReference>
<organism evidence="1 2">
    <name type="scientific">Taibaiella lutea</name>
    <dbReference type="NCBI Taxonomy" id="2608001"/>
    <lineage>
        <taxon>Bacteria</taxon>
        <taxon>Pseudomonadati</taxon>
        <taxon>Bacteroidota</taxon>
        <taxon>Chitinophagia</taxon>
        <taxon>Chitinophagales</taxon>
        <taxon>Chitinophagaceae</taxon>
        <taxon>Taibaiella</taxon>
    </lineage>
</organism>
<proteinExistence type="predicted"/>
<dbReference type="RefSeq" id="WP_150030678.1">
    <property type="nucleotide sequence ID" value="NZ_VWSH01000001.1"/>
</dbReference>
<dbReference type="AlphaFoldDB" id="A0A5M6CST9"/>
<dbReference type="InterPro" id="IPR029058">
    <property type="entry name" value="AB_hydrolase_fold"/>
</dbReference>
<evidence type="ECO:0000313" key="2">
    <source>
        <dbReference type="Proteomes" id="UP000323632"/>
    </source>
</evidence>
<reference evidence="1 2" key="1">
    <citation type="submission" date="2019-09" db="EMBL/GenBank/DDBJ databases">
        <title>Genome sequence and assembly of Taibaiella sp.</title>
        <authorList>
            <person name="Chhetri G."/>
        </authorList>
    </citation>
    <scope>NUCLEOTIDE SEQUENCE [LARGE SCALE GENOMIC DNA]</scope>
    <source>
        <strain evidence="1 2">KVB11</strain>
    </source>
</reference>
<keyword evidence="1" id="KW-0378">Hydrolase</keyword>
<keyword evidence="2" id="KW-1185">Reference proteome</keyword>
<comment type="caution">
    <text evidence="1">The sequence shown here is derived from an EMBL/GenBank/DDBJ whole genome shotgun (WGS) entry which is preliminary data.</text>
</comment>
<dbReference type="Gene3D" id="3.40.50.1820">
    <property type="entry name" value="alpha/beta hydrolase"/>
    <property type="match status" value="1"/>
</dbReference>
<dbReference type="Proteomes" id="UP000323632">
    <property type="component" value="Unassembled WGS sequence"/>
</dbReference>
<evidence type="ECO:0000313" key="1">
    <source>
        <dbReference type="EMBL" id="KAA5536105.1"/>
    </source>
</evidence>
<protein>
    <submittedName>
        <fullName evidence="1">Alpha/beta hydrolase</fullName>
    </submittedName>
</protein>